<proteinExistence type="predicted"/>
<gene>
    <name evidence="1" type="ORF">EFW17_22590</name>
</gene>
<dbReference type="RefSeq" id="WP_123203459.1">
    <property type="nucleotide sequence ID" value="NZ_RJMB01000035.1"/>
</dbReference>
<evidence type="ECO:0000313" key="1">
    <source>
        <dbReference type="EMBL" id="RNL80724.1"/>
    </source>
</evidence>
<sequence>MDNGRVYEESIAKADELSKVAADDANNPDQDPQRATALAAAAQAKATIALAAAVKDLAQ</sequence>
<evidence type="ECO:0000313" key="2">
    <source>
        <dbReference type="Proteomes" id="UP000269198"/>
    </source>
</evidence>
<reference evidence="1 2" key="1">
    <citation type="submission" date="2018-11" db="EMBL/GenBank/DDBJ databases">
        <title>The genome draft of YIM 96095.</title>
        <authorList>
            <person name="Tang S.-K."/>
            <person name="Chunyu W.-X."/>
            <person name="Feng Y.-Z."/>
        </authorList>
    </citation>
    <scope>NUCLEOTIDE SEQUENCE [LARGE SCALE GENOMIC DNA]</scope>
    <source>
        <strain evidence="1 2">YIM 96095</strain>
    </source>
</reference>
<name>A0A3N0DYN5_9ACTN</name>
<comment type="caution">
    <text evidence="1">The sequence shown here is derived from an EMBL/GenBank/DDBJ whole genome shotgun (WGS) entry which is preliminary data.</text>
</comment>
<protein>
    <submittedName>
        <fullName evidence="1">Uncharacterized protein</fullName>
    </submittedName>
</protein>
<dbReference type="AlphaFoldDB" id="A0A3N0DYN5"/>
<dbReference type="EMBL" id="RJMB01000035">
    <property type="protein sequence ID" value="RNL80724.1"/>
    <property type="molecule type" value="Genomic_DNA"/>
</dbReference>
<dbReference type="Proteomes" id="UP000269198">
    <property type="component" value="Unassembled WGS sequence"/>
</dbReference>
<organism evidence="1 2">
    <name type="scientific">Halostreptopolyspora alba</name>
    <dbReference type="NCBI Taxonomy" id="2487137"/>
    <lineage>
        <taxon>Bacteria</taxon>
        <taxon>Bacillati</taxon>
        <taxon>Actinomycetota</taxon>
        <taxon>Actinomycetes</taxon>
        <taxon>Streptosporangiales</taxon>
        <taxon>Nocardiopsidaceae</taxon>
        <taxon>Halostreptopolyspora</taxon>
    </lineage>
</organism>
<accession>A0A3N0DYN5</accession>
<keyword evidence="2" id="KW-1185">Reference proteome</keyword>